<dbReference type="HOGENOM" id="CLU_2159393_0_0_1"/>
<keyword evidence="2" id="KW-1185">Reference proteome</keyword>
<dbReference type="InParanoid" id="G4U067"/>
<accession>G4U067</accession>
<dbReference type="Proteomes" id="UP000007148">
    <property type="component" value="Unassembled WGS sequence"/>
</dbReference>
<sequence>MSRPEKLGDFICSPSMHSLFDASTLVHSHGAITDHLTSTPSQSPSSRGWNFTGLKEDGDEDVATKVVRRIGPHHAIRGVRRPMHPSDTELDPPLADGLATLWDIFRAVLGP</sequence>
<name>G4U067_SERID</name>
<protein>
    <submittedName>
        <fullName evidence="1">Uncharacterized protein</fullName>
    </submittedName>
</protein>
<evidence type="ECO:0000313" key="1">
    <source>
        <dbReference type="EMBL" id="CCA76960.1"/>
    </source>
</evidence>
<organism evidence="1 2">
    <name type="scientific">Serendipita indica (strain DSM 11827)</name>
    <name type="common">Root endophyte fungus</name>
    <name type="synonym">Piriformospora indica</name>
    <dbReference type="NCBI Taxonomy" id="1109443"/>
    <lineage>
        <taxon>Eukaryota</taxon>
        <taxon>Fungi</taxon>
        <taxon>Dikarya</taxon>
        <taxon>Basidiomycota</taxon>
        <taxon>Agaricomycotina</taxon>
        <taxon>Agaricomycetes</taxon>
        <taxon>Sebacinales</taxon>
        <taxon>Serendipitaceae</taxon>
        <taxon>Serendipita</taxon>
    </lineage>
</organism>
<gene>
    <name evidence="1" type="ORF">PIIN_10943</name>
</gene>
<evidence type="ECO:0000313" key="2">
    <source>
        <dbReference type="Proteomes" id="UP000007148"/>
    </source>
</evidence>
<dbReference type="AlphaFoldDB" id="G4U067"/>
<proteinExistence type="predicted"/>
<dbReference type="EMBL" id="CAFZ01001142">
    <property type="protein sequence ID" value="CCA76960.1"/>
    <property type="molecule type" value="Genomic_DNA"/>
</dbReference>
<comment type="caution">
    <text evidence="1">The sequence shown here is derived from an EMBL/GenBank/DDBJ whole genome shotgun (WGS) entry which is preliminary data.</text>
</comment>
<reference evidence="1 2" key="1">
    <citation type="journal article" date="2011" name="PLoS Pathog.">
        <title>Endophytic Life Strategies Decoded by Genome and Transcriptome Analyses of the Mutualistic Root Symbiont Piriformospora indica.</title>
        <authorList>
            <person name="Zuccaro A."/>
            <person name="Lahrmann U."/>
            <person name="Guldener U."/>
            <person name="Langen G."/>
            <person name="Pfiffi S."/>
            <person name="Biedenkopf D."/>
            <person name="Wong P."/>
            <person name="Samans B."/>
            <person name="Grimm C."/>
            <person name="Basiewicz M."/>
            <person name="Murat C."/>
            <person name="Martin F."/>
            <person name="Kogel K.H."/>
        </authorList>
    </citation>
    <scope>NUCLEOTIDE SEQUENCE [LARGE SCALE GENOMIC DNA]</scope>
    <source>
        <strain evidence="1 2">DSM 11827</strain>
    </source>
</reference>